<dbReference type="Proteomes" id="UP000038045">
    <property type="component" value="Unplaced"/>
</dbReference>
<dbReference type="AlphaFoldDB" id="A0A0N4ZTU1"/>
<feature type="region of interest" description="Disordered" evidence="1">
    <location>
        <begin position="1"/>
        <end position="42"/>
    </location>
</feature>
<dbReference type="WBParaSite" id="PTRK_0001192700.1">
    <property type="protein sequence ID" value="PTRK_0001192700.1"/>
    <property type="gene ID" value="PTRK_0001192700"/>
</dbReference>
<organism evidence="2 3">
    <name type="scientific">Parastrongyloides trichosuri</name>
    <name type="common">Possum-specific nematode worm</name>
    <dbReference type="NCBI Taxonomy" id="131310"/>
    <lineage>
        <taxon>Eukaryota</taxon>
        <taxon>Metazoa</taxon>
        <taxon>Ecdysozoa</taxon>
        <taxon>Nematoda</taxon>
        <taxon>Chromadorea</taxon>
        <taxon>Rhabditida</taxon>
        <taxon>Tylenchina</taxon>
        <taxon>Panagrolaimomorpha</taxon>
        <taxon>Strongyloidoidea</taxon>
        <taxon>Strongyloididae</taxon>
        <taxon>Parastrongyloides</taxon>
    </lineage>
</organism>
<dbReference type="AntiFam" id="ANF00098">
    <property type="entry name" value="Shadow ORF (opposite leuC)"/>
</dbReference>
<accession>A0A0N4ZTU1</accession>
<name>A0A0N4ZTU1_PARTI</name>
<sequence>MAVDVADAGQHSLGGQGHLRPDAVAGQDDDIEGAGGGGRGDIGQLGLKPAECVDAVQQALAGEGLDLERHGGDVAAPDLARLQVDGHRLLRVGGQIVPDGLIDDDGQKAVLQGVGREDVGDLGRDHRPEAIVQQRPGRVLARGAAGEVGTGQQDAVLGRVDAVQHRFRLGRPVGLIAPVIEGLGAQTLARGGGQEARGDDLVGVDVGLTQHMGCRLQIDARVGQHPGHGAGGGGGGAGQDGAGALALTALEIAVGGRDGQLTGRDEISVHGDAHGAAGDAPFGARLGEDLVQTFGLGVAADGLRAGDDQHPHARLDLAAAQDVGGGAQVGQAAVGATADEDDVDLVAGGRLAGGEAHVVDGLLVRGRARLRHRGADGGARVGRRAPGGHRADGGAVQRHLPVKDRAGIGGQSQPVGGGGLIVGGDMATAAQPVDGGLVRRDHARPRARLDGHVAQGHAPFHVQRSHGFAGVLDDVAGAPAEADGGDEGQGHVLAGHAGAQAPVDRHPHSLGPALQQALGRQHVADFRGADAEGQRTEGTVGGGVAVAADDGHARLGWLMRALLRRGGGRLADRLQPAEAVGRGAVEQAAEGLVHRPGHRAGAACAGHDAVDGADRGDLGRRAGHEDLVGDIEGFARQHLFARLIAQAARQLHHAVAGDALQDGGGGGRRHQHPVLDDEQVLARTLGQQAVGAQGDALAEAAHAGLASDQIGGQIVAARLGARRDGVRRHAVPAGDAGVDALLQRLFAQIGAPGEGRDHHIAANRLGRGADAHAALTQKGQRAQIGRAQALGPHHVLAGLNQLVLIIRHGEVVDARTVEQAAHMVGQAEAARAVRRVIDADALEHRGAVVQGVAHDVNPSGCIGRILWCGGRDGRDDGGQFRVIDFADLVGALLEAGEDVGQALAFQHMAQGLGPLADRVAAGMLAQHEVAALETDVLGTHDLVGAGVGHHAVLVDPGLVGEGVQADDGLVAGDDRLGHVAQGLGGTHQMAALGGDRRPIAVRAGAQGHDDFFDRGVARPFADAVDRAFDLARPALDRGQGVGDGQSQVVVAVRGEDHVRVARADDPVQIGEPLARFFRGGVADGVGHVQRLGARVGGGCQGLGQELGFRAEGVLGRELDVVEQGGGVFHRARDGRQHLVGAHAQLGRAVDRAGRQEDVAATMRFRRWGQGAERGVDVLLVGARQGGEDRALDLARHTTDALLVARRGGGEARLDHVHAQVAQDMGHLQLGLGRHGEAGRLFAVAQGGVEDDYAVGIGRRDLGGSGYSFYSGHYAASDWK</sequence>
<keyword evidence="2" id="KW-1185">Reference proteome</keyword>
<protein>
    <submittedName>
        <fullName evidence="3">PE-PGRS family protein</fullName>
    </submittedName>
</protein>
<reference evidence="3" key="1">
    <citation type="submission" date="2017-02" db="UniProtKB">
        <authorList>
            <consortium name="WormBaseParasite"/>
        </authorList>
    </citation>
    <scope>IDENTIFICATION</scope>
</reference>
<proteinExistence type="predicted"/>
<feature type="compositionally biased region" description="Gly residues" evidence="1">
    <location>
        <begin position="33"/>
        <end position="42"/>
    </location>
</feature>
<feature type="region of interest" description="Disordered" evidence="1">
    <location>
        <begin position="374"/>
        <end position="396"/>
    </location>
</feature>
<evidence type="ECO:0000256" key="1">
    <source>
        <dbReference type="SAM" id="MobiDB-lite"/>
    </source>
</evidence>
<evidence type="ECO:0000313" key="3">
    <source>
        <dbReference type="WBParaSite" id="PTRK_0001192700.1"/>
    </source>
</evidence>
<evidence type="ECO:0000313" key="2">
    <source>
        <dbReference type="Proteomes" id="UP000038045"/>
    </source>
</evidence>